<dbReference type="Pfam" id="PF00171">
    <property type="entry name" value="Aldedh"/>
    <property type="match status" value="1"/>
</dbReference>
<dbReference type="Gene3D" id="3.40.605.10">
    <property type="entry name" value="Aldehyde Dehydrogenase, Chain A, domain 1"/>
    <property type="match status" value="1"/>
</dbReference>
<comment type="similarity">
    <text evidence="1 6">Belongs to the aldehyde dehydrogenase family.</text>
</comment>
<keyword evidence="8" id="KW-1185">Reference proteome</keyword>
<organism evidence="8 9">
    <name type="scientific">Parascaris univalens</name>
    <name type="common">Nematode worm</name>
    <dbReference type="NCBI Taxonomy" id="6257"/>
    <lineage>
        <taxon>Eukaryota</taxon>
        <taxon>Metazoa</taxon>
        <taxon>Ecdysozoa</taxon>
        <taxon>Nematoda</taxon>
        <taxon>Chromadorea</taxon>
        <taxon>Rhabditida</taxon>
        <taxon>Spirurina</taxon>
        <taxon>Ascaridomorpha</taxon>
        <taxon>Ascaridoidea</taxon>
        <taxon>Ascarididae</taxon>
        <taxon>Parascaris</taxon>
    </lineage>
</organism>
<dbReference type="Gene3D" id="3.40.309.10">
    <property type="entry name" value="Aldehyde Dehydrogenase, Chain A, domain 2"/>
    <property type="match status" value="1"/>
</dbReference>
<protein>
    <recommendedName>
        <fullName evidence="4">aldehyde dehydrogenase (NAD(+))</fullName>
        <ecNumber evidence="4">1.2.1.3</ecNumber>
    </recommendedName>
</protein>
<dbReference type="AlphaFoldDB" id="A0A915AMN0"/>
<dbReference type="CDD" id="cd07141">
    <property type="entry name" value="ALDH_F1AB_F2_RALDH1"/>
    <property type="match status" value="1"/>
</dbReference>
<sequence>MMLRVSQVVLRRSSRILLNTARCQATASVPAPEDIRTNQSIYTKLFINNEWRNSVSGKTFTTYDPSTCNRIAEIQEADKADVDIAVKAAREAFRIGSPWRRMDASERGVLLHRLADLLERDRVHLASLETLDNGKPYTISYITDLGLSINCLRYYAGWADKNQGRTIPIAGDFFCYTRHEPVGVVGQIIPWNFPMLMLAWKLGPALCTGNTIVLKPAEQTPLTALHVASLVAEAGFPPGVVNVLPGFGPTAGHAISSHNDIDKVAFTGSTEIGRRVMNAAAESNLKKITLELGGKSPNIIFADCDIKEAVKQAHHGLFFNQGQTCCAGSRTFVEAKIYDEFVELSKELAKNKIVGDPFDLNTEQGPQIDEAQMNTVLKYIDIGKREGAQLVTGGKRANDKGYFIEPTIFAKVEDQMTIAQEEIFGPVMSILKFDTMENLIEVANNTIYGLAAAVVTKDIDKALHVANRIRAGTVWVNCYNVFDAAAPFGGCKLSGIGRELGEYGLQAYTEVKTVTMKFPDKNS</sequence>
<dbReference type="SUPFAM" id="SSF53720">
    <property type="entry name" value="ALDH-like"/>
    <property type="match status" value="1"/>
</dbReference>
<dbReference type="FunFam" id="3.40.309.10:FF:000001">
    <property type="entry name" value="Mitochondrial aldehyde dehydrogenase 2"/>
    <property type="match status" value="1"/>
</dbReference>
<dbReference type="PANTHER" id="PTHR11699">
    <property type="entry name" value="ALDEHYDE DEHYDROGENASE-RELATED"/>
    <property type="match status" value="1"/>
</dbReference>
<feature type="domain" description="Aldehyde dehydrogenase" evidence="7">
    <location>
        <begin position="51"/>
        <end position="514"/>
    </location>
</feature>
<accession>A0A915AMN0</accession>
<dbReference type="PROSITE" id="PS00687">
    <property type="entry name" value="ALDEHYDE_DEHYDR_GLU"/>
    <property type="match status" value="1"/>
</dbReference>
<dbReference type="InterPro" id="IPR016160">
    <property type="entry name" value="Ald_DH_CS_CYS"/>
</dbReference>
<keyword evidence="2 6" id="KW-0560">Oxidoreductase</keyword>
<evidence type="ECO:0000256" key="4">
    <source>
        <dbReference type="ARBA" id="ARBA00024226"/>
    </source>
</evidence>
<name>A0A915AMN0_PARUN</name>
<evidence type="ECO:0000256" key="3">
    <source>
        <dbReference type="ARBA" id="ARBA00023027"/>
    </source>
</evidence>
<dbReference type="FunFam" id="3.40.605.10:FF:000026">
    <property type="entry name" value="Aldehyde dehydrogenase, putative"/>
    <property type="match status" value="1"/>
</dbReference>
<evidence type="ECO:0000259" key="7">
    <source>
        <dbReference type="Pfam" id="PF00171"/>
    </source>
</evidence>
<evidence type="ECO:0000256" key="1">
    <source>
        <dbReference type="ARBA" id="ARBA00009986"/>
    </source>
</evidence>
<dbReference type="InterPro" id="IPR015590">
    <property type="entry name" value="Aldehyde_DH_dom"/>
</dbReference>
<evidence type="ECO:0000313" key="9">
    <source>
        <dbReference type="WBParaSite" id="PgR011_g174_t01"/>
    </source>
</evidence>
<evidence type="ECO:0000256" key="5">
    <source>
        <dbReference type="PROSITE-ProRule" id="PRU10007"/>
    </source>
</evidence>
<dbReference type="WBParaSite" id="PgR011_g174_t01">
    <property type="protein sequence ID" value="PgR011_g174_t01"/>
    <property type="gene ID" value="PgR011_g174"/>
</dbReference>
<dbReference type="InterPro" id="IPR016163">
    <property type="entry name" value="Ald_DH_C"/>
</dbReference>
<keyword evidence="3" id="KW-0520">NAD</keyword>
<dbReference type="PROSITE" id="PS00070">
    <property type="entry name" value="ALDEHYDE_DEHYDR_CYS"/>
    <property type="match status" value="1"/>
</dbReference>
<proteinExistence type="inferred from homology"/>
<dbReference type="FunFam" id="3.40.605.10:FF:000029">
    <property type="entry name" value="Aldehyde dehydrogenase, mitochondrial"/>
    <property type="match status" value="1"/>
</dbReference>
<dbReference type="InterPro" id="IPR016162">
    <property type="entry name" value="Ald_DH_N"/>
</dbReference>
<feature type="active site" evidence="5">
    <location>
        <position position="291"/>
    </location>
</feature>
<dbReference type="EC" id="1.2.1.3" evidence="4"/>
<dbReference type="InterPro" id="IPR029510">
    <property type="entry name" value="Ald_DH_CS_GLU"/>
</dbReference>
<dbReference type="Proteomes" id="UP000887569">
    <property type="component" value="Unplaced"/>
</dbReference>
<reference evidence="9" key="1">
    <citation type="submission" date="2022-11" db="UniProtKB">
        <authorList>
            <consortium name="WormBaseParasite"/>
        </authorList>
    </citation>
    <scope>IDENTIFICATION</scope>
</reference>
<dbReference type="InterPro" id="IPR016161">
    <property type="entry name" value="Ald_DH/histidinol_DH"/>
</dbReference>
<evidence type="ECO:0000256" key="2">
    <source>
        <dbReference type="ARBA" id="ARBA00023002"/>
    </source>
</evidence>
<evidence type="ECO:0000256" key="6">
    <source>
        <dbReference type="RuleBase" id="RU003345"/>
    </source>
</evidence>
<dbReference type="GO" id="GO:0004029">
    <property type="term" value="F:aldehyde dehydrogenase (NAD+) activity"/>
    <property type="evidence" value="ECO:0007669"/>
    <property type="project" value="UniProtKB-EC"/>
</dbReference>
<evidence type="ECO:0000313" key="8">
    <source>
        <dbReference type="Proteomes" id="UP000887569"/>
    </source>
</evidence>